<reference evidence="1" key="1">
    <citation type="submission" date="2022-03" db="EMBL/GenBank/DDBJ databases">
        <authorList>
            <person name="Alioto T."/>
            <person name="Alioto T."/>
            <person name="Gomez Garrido J."/>
        </authorList>
    </citation>
    <scope>NUCLEOTIDE SEQUENCE</scope>
</reference>
<evidence type="ECO:0000313" key="1">
    <source>
        <dbReference type="EMBL" id="CAH2301342.1"/>
    </source>
</evidence>
<dbReference type="AlphaFoldDB" id="A0AAD1SJA9"/>
<proteinExistence type="predicted"/>
<name>A0AAD1SJA9_PELCU</name>
<accession>A0AAD1SJA9</accession>
<sequence length="175" mass="19586">MAPSSPGSESTGEGPPEETPQVEALMQIRSELEMISGNMLTRENMSMLIQEFRMAMREKLAGLQSDLSALDARVEAAEVEVHICQQSYRATEMAEMRQCNMLLSLHRQVEDLENRRRHPNIRVCGLSEPHISPVATTLETQFPQILCPAAVAEIKFDWARTADLEMFYAASMTSG</sequence>
<keyword evidence="2" id="KW-1185">Reference proteome</keyword>
<dbReference type="Proteomes" id="UP001295444">
    <property type="component" value="Chromosome 06"/>
</dbReference>
<gene>
    <name evidence="1" type="ORF">PECUL_23A022789</name>
</gene>
<dbReference type="EMBL" id="OW240917">
    <property type="protein sequence ID" value="CAH2301342.1"/>
    <property type="molecule type" value="Genomic_DNA"/>
</dbReference>
<organism evidence="1 2">
    <name type="scientific">Pelobates cultripes</name>
    <name type="common">Western spadefoot toad</name>
    <dbReference type="NCBI Taxonomy" id="61616"/>
    <lineage>
        <taxon>Eukaryota</taxon>
        <taxon>Metazoa</taxon>
        <taxon>Chordata</taxon>
        <taxon>Craniata</taxon>
        <taxon>Vertebrata</taxon>
        <taxon>Euteleostomi</taxon>
        <taxon>Amphibia</taxon>
        <taxon>Batrachia</taxon>
        <taxon>Anura</taxon>
        <taxon>Pelobatoidea</taxon>
        <taxon>Pelobatidae</taxon>
        <taxon>Pelobates</taxon>
    </lineage>
</organism>
<evidence type="ECO:0000313" key="2">
    <source>
        <dbReference type="Proteomes" id="UP001295444"/>
    </source>
</evidence>
<protein>
    <submittedName>
        <fullName evidence="1">Uncharacterized protein</fullName>
    </submittedName>
</protein>